<dbReference type="EMBL" id="BART01020112">
    <property type="protein sequence ID" value="GAH00245.1"/>
    <property type="molecule type" value="Genomic_DNA"/>
</dbReference>
<gene>
    <name evidence="6" type="ORF">S01H4_37440</name>
</gene>
<dbReference type="GO" id="GO:0005829">
    <property type="term" value="C:cytosol"/>
    <property type="evidence" value="ECO:0007669"/>
    <property type="project" value="TreeGrafter"/>
</dbReference>
<evidence type="ECO:0000256" key="1">
    <source>
        <dbReference type="ARBA" id="ARBA00007634"/>
    </source>
</evidence>
<dbReference type="NCBIfam" id="TIGR00029">
    <property type="entry name" value="S20"/>
    <property type="match status" value="1"/>
</dbReference>
<dbReference type="Gene3D" id="1.20.58.110">
    <property type="entry name" value="Ribosomal protein S20"/>
    <property type="match status" value="1"/>
</dbReference>
<comment type="caution">
    <text evidence="6">The sequence shown here is derived from an EMBL/GenBank/DDBJ whole genome shotgun (WGS) entry which is preliminary data.</text>
</comment>
<dbReference type="AlphaFoldDB" id="X1CVW8"/>
<evidence type="ECO:0008006" key="7">
    <source>
        <dbReference type="Google" id="ProtNLM"/>
    </source>
</evidence>
<dbReference type="InterPro" id="IPR036510">
    <property type="entry name" value="Ribosomal_bS20_sf"/>
</dbReference>
<dbReference type="GO" id="GO:0070181">
    <property type="term" value="F:small ribosomal subunit rRNA binding"/>
    <property type="evidence" value="ECO:0007669"/>
    <property type="project" value="TreeGrafter"/>
</dbReference>
<organism evidence="6">
    <name type="scientific">marine sediment metagenome</name>
    <dbReference type="NCBI Taxonomy" id="412755"/>
    <lineage>
        <taxon>unclassified sequences</taxon>
        <taxon>metagenomes</taxon>
        <taxon>ecological metagenomes</taxon>
    </lineage>
</organism>
<keyword evidence="5" id="KW-0687">Ribonucleoprotein</keyword>
<dbReference type="GO" id="GO:0015935">
    <property type="term" value="C:small ribosomal subunit"/>
    <property type="evidence" value="ECO:0007669"/>
    <property type="project" value="TreeGrafter"/>
</dbReference>
<keyword evidence="2" id="KW-0699">rRNA-binding</keyword>
<protein>
    <recommendedName>
        <fullName evidence="7">30S ribosomal protein S20</fullName>
    </recommendedName>
</protein>
<evidence type="ECO:0000256" key="3">
    <source>
        <dbReference type="ARBA" id="ARBA00022884"/>
    </source>
</evidence>
<reference evidence="6" key="1">
    <citation type="journal article" date="2014" name="Front. Microbiol.">
        <title>High frequency of phylogenetically diverse reductive dehalogenase-homologous genes in deep subseafloor sedimentary metagenomes.</title>
        <authorList>
            <person name="Kawai M."/>
            <person name="Futagami T."/>
            <person name="Toyoda A."/>
            <person name="Takaki Y."/>
            <person name="Nishi S."/>
            <person name="Hori S."/>
            <person name="Arai W."/>
            <person name="Tsubouchi T."/>
            <person name="Morono Y."/>
            <person name="Uchiyama I."/>
            <person name="Ito T."/>
            <person name="Fujiyama A."/>
            <person name="Inagaki F."/>
            <person name="Takami H."/>
        </authorList>
    </citation>
    <scope>NUCLEOTIDE SEQUENCE</scope>
    <source>
        <strain evidence="6">Expedition CK06-06</strain>
    </source>
</reference>
<dbReference type="GO" id="GO:0006412">
    <property type="term" value="P:translation"/>
    <property type="evidence" value="ECO:0007669"/>
    <property type="project" value="InterPro"/>
</dbReference>
<dbReference type="PANTHER" id="PTHR33398">
    <property type="entry name" value="30S RIBOSOMAL PROTEIN S20"/>
    <property type="match status" value="1"/>
</dbReference>
<dbReference type="InterPro" id="IPR002583">
    <property type="entry name" value="Ribosomal_bS20"/>
</dbReference>
<dbReference type="GO" id="GO:0003735">
    <property type="term" value="F:structural constituent of ribosome"/>
    <property type="evidence" value="ECO:0007669"/>
    <property type="project" value="InterPro"/>
</dbReference>
<evidence type="ECO:0000256" key="5">
    <source>
        <dbReference type="ARBA" id="ARBA00023274"/>
    </source>
</evidence>
<dbReference type="PANTHER" id="PTHR33398:SF1">
    <property type="entry name" value="SMALL RIBOSOMAL SUBUNIT PROTEIN BS20C"/>
    <property type="match status" value="1"/>
</dbReference>
<keyword evidence="4" id="KW-0689">Ribosomal protein</keyword>
<name>X1CVW8_9ZZZZ</name>
<accession>X1CVW8</accession>
<keyword evidence="3" id="KW-0694">RNA-binding</keyword>
<dbReference type="SUPFAM" id="SSF46992">
    <property type="entry name" value="Ribosomal protein S20"/>
    <property type="match status" value="1"/>
</dbReference>
<evidence type="ECO:0000313" key="6">
    <source>
        <dbReference type="EMBL" id="GAH00245.1"/>
    </source>
</evidence>
<dbReference type="HAMAP" id="MF_00500">
    <property type="entry name" value="Ribosomal_bS20"/>
    <property type="match status" value="1"/>
</dbReference>
<dbReference type="Pfam" id="PF01649">
    <property type="entry name" value="Ribosomal_S20p"/>
    <property type="match status" value="1"/>
</dbReference>
<sequence>MPGSKSSQKQVRVAGRRRLRNKSIRSLCKTNITKAERLIFLGELESAQAAVVTAISSLDKAAEKGIIHPNNAARRKLRLMKKLNQALALSSAETEPEEVS</sequence>
<proteinExistence type="inferred from homology"/>
<evidence type="ECO:0000256" key="2">
    <source>
        <dbReference type="ARBA" id="ARBA00022730"/>
    </source>
</evidence>
<evidence type="ECO:0000256" key="4">
    <source>
        <dbReference type="ARBA" id="ARBA00022980"/>
    </source>
</evidence>
<comment type="similarity">
    <text evidence="1">Belongs to the bacterial ribosomal protein bS20 family.</text>
</comment>